<reference evidence="1" key="1">
    <citation type="journal article" date="2014" name="Front. Microbiol.">
        <title>High frequency of phylogenetically diverse reductive dehalogenase-homologous genes in deep subseafloor sedimentary metagenomes.</title>
        <authorList>
            <person name="Kawai M."/>
            <person name="Futagami T."/>
            <person name="Toyoda A."/>
            <person name="Takaki Y."/>
            <person name="Nishi S."/>
            <person name="Hori S."/>
            <person name="Arai W."/>
            <person name="Tsubouchi T."/>
            <person name="Morono Y."/>
            <person name="Uchiyama I."/>
            <person name="Ito T."/>
            <person name="Fujiyama A."/>
            <person name="Inagaki F."/>
            <person name="Takami H."/>
        </authorList>
    </citation>
    <scope>NUCLEOTIDE SEQUENCE</scope>
    <source>
        <strain evidence="1">Expedition CK06-06</strain>
    </source>
</reference>
<protein>
    <submittedName>
        <fullName evidence="1">Uncharacterized protein</fullName>
    </submittedName>
</protein>
<dbReference type="EMBL" id="BARW01022531">
    <property type="protein sequence ID" value="GAJ00363.1"/>
    <property type="molecule type" value="Genomic_DNA"/>
</dbReference>
<proteinExistence type="predicted"/>
<comment type="caution">
    <text evidence="1">The sequence shown here is derived from an EMBL/GenBank/DDBJ whole genome shotgun (WGS) entry which is preliminary data.</text>
</comment>
<name>X1T4W5_9ZZZZ</name>
<sequence>LFFFARGQAERRNTELGIGHELRGKEIYNNVAYGLVGGIANRDRADPVAVVEFEKNGKNPQLGLTQLENGGRGEMQMVGNAYGCGKITQKTEITAVGSLDSQAPEGKKPVGCGYSQLHKGIHGTSRIVAAQETVKNPPVPGFPGYFNYLGHPIILLYL</sequence>
<organism evidence="1">
    <name type="scientific">marine sediment metagenome</name>
    <dbReference type="NCBI Taxonomy" id="412755"/>
    <lineage>
        <taxon>unclassified sequences</taxon>
        <taxon>metagenomes</taxon>
        <taxon>ecological metagenomes</taxon>
    </lineage>
</organism>
<feature type="non-terminal residue" evidence="1">
    <location>
        <position position="1"/>
    </location>
</feature>
<gene>
    <name evidence="1" type="ORF">S12H4_37571</name>
</gene>
<evidence type="ECO:0000313" key="1">
    <source>
        <dbReference type="EMBL" id="GAJ00363.1"/>
    </source>
</evidence>
<dbReference type="AlphaFoldDB" id="X1T4W5"/>
<accession>X1T4W5</accession>